<sequence>MDFKCFYKPCTSKPKAYCECSSRLSFICQDHLINHLEEDNSKHTFQTIYRKIPVEEVEIKHKRFAELKVFIQTMSELVIPSLSNGSSGMSVSQLYFNDYFSSQLSEIDEIIQPIVENGHEIIVPGYSASEIDIEAYIEYLESIPNLIGISNGNSSNCIQDILGLKDFYIRATESVSEESIDISEHTSKSFISSKDSFVQSPRPTIDLMVRATRGSTDGIPDYASNGNYDEHLHFFRIFSKTMKKFDTLSLEFTDIKVDIAENQGWLACVCQIPGKKLFYYGGHHPCSGDTYLFDLENYKHLKLTKGKIRGMATATYYGGSVYVFGGYNGENDMRDADKFDMYSGVWESIANLPVATRDTHVLTCKGYFILVSRHNEILKYNVPMNLYESLSSEIKSSSFSVLFKDKGHYIYLSENNIYTSSENNIQEWKKQAKQLSIKCLQHTSKPVTRGKDIYFASSFHFKVYMFSLETYDLYEIASYT</sequence>
<name>A0A1R2BMM9_9CILI</name>
<comment type="caution">
    <text evidence="1">The sequence shown here is derived from an EMBL/GenBank/DDBJ whole genome shotgun (WGS) entry which is preliminary data.</text>
</comment>
<evidence type="ECO:0000313" key="1">
    <source>
        <dbReference type="EMBL" id="OMJ78079.1"/>
    </source>
</evidence>
<dbReference type="OrthoDB" id="9978265at2759"/>
<dbReference type="SMART" id="SM00612">
    <property type="entry name" value="Kelch"/>
    <property type="match status" value="1"/>
</dbReference>
<dbReference type="InterPro" id="IPR006652">
    <property type="entry name" value="Kelch_1"/>
</dbReference>
<dbReference type="AlphaFoldDB" id="A0A1R2BMM9"/>
<reference evidence="1 2" key="1">
    <citation type="submission" date="2016-11" db="EMBL/GenBank/DDBJ databases">
        <title>The macronuclear genome of Stentor coeruleus: a giant cell with tiny introns.</title>
        <authorList>
            <person name="Slabodnick M."/>
            <person name="Ruby J.G."/>
            <person name="Reiff S.B."/>
            <person name="Swart E.C."/>
            <person name="Gosai S."/>
            <person name="Prabakaran S."/>
            <person name="Witkowska E."/>
            <person name="Larue G.E."/>
            <person name="Fisher S."/>
            <person name="Freeman R.M."/>
            <person name="Gunawardena J."/>
            <person name="Chu W."/>
            <person name="Stover N.A."/>
            <person name="Gregory B.D."/>
            <person name="Nowacki M."/>
            <person name="Derisi J."/>
            <person name="Roy S.W."/>
            <person name="Marshall W.F."/>
            <person name="Sood P."/>
        </authorList>
    </citation>
    <scope>NUCLEOTIDE SEQUENCE [LARGE SCALE GENOMIC DNA]</scope>
    <source>
        <strain evidence="1">WM001</strain>
    </source>
</reference>
<proteinExistence type="predicted"/>
<keyword evidence="2" id="KW-1185">Reference proteome</keyword>
<dbReference type="Proteomes" id="UP000187209">
    <property type="component" value="Unassembled WGS sequence"/>
</dbReference>
<accession>A0A1R2BMM9</accession>
<evidence type="ECO:0000313" key="2">
    <source>
        <dbReference type="Proteomes" id="UP000187209"/>
    </source>
</evidence>
<gene>
    <name evidence="1" type="ORF">SteCoe_22189</name>
</gene>
<dbReference type="EMBL" id="MPUH01000540">
    <property type="protein sequence ID" value="OMJ78079.1"/>
    <property type="molecule type" value="Genomic_DNA"/>
</dbReference>
<dbReference type="SUPFAM" id="SSF117281">
    <property type="entry name" value="Kelch motif"/>
    <property type="match status" value="1"/>
</dbReference>
<protein>
    <submittedName>
        <fullName evidence="1">Uncharacterized protein</fullName>
    </submittedName>
</protein>
<dbReference type="Gene3D" id="2.120.10.80">
    <property type="entry name" value="Kelch-type beta propeller"/>
    <property type="match status" value="1"/>
</dbReference>
<organism evidence="1 2">
    <name type="scientific">Stentor coeruleus</name>
    <dbReference type="NCBI Taxonomy" id="5963"/>
    <lineage>
        <taxon>Eukaryota</taxon>
        <taxon>Sar</taxon>
        <taxon>Alveolata</taxon>
        <taxon>Ciliophora</taxon>
        <taxon>Postciliodesmatophora</taxon>
        <taxon>Heterotrichea</taxon>
        <taxon>Heterotrichida</taxon>
        <taxon>Stentoridae</taxon>
        <taxon>Stentor</taxon>
    </lineage>
</organism>
<dbReference type="Pfam" id="PF01344">
    <property type="entry name" value="Kelch_1"/>
    <property type="match status" value="1"/>
</dbReference>
<dbReference type="InterPro" id="IPR015915">
    <property type="entry name" value="Kelch-typ_b-propeller"/>
</dbReference>